<dbReference type="KEGG" id="ppd:Ppro_1252"/>
<proteinExistence type="predicted"/>
<evidence type="ECO:0000313" key="7">
    <source>
        <dbReference type="Proteomes" id="UP000006732"/>
    </source>
</evidence>
<dbReference type="Proteomes" id="UP000006732">
    <property type="component" value="Chromosome"/>
</dbReference>
<sequence length="484" mass="51741">MSEKTGKRGVVKNSLNNKNGLKREMGLFSATILVIANMVGTGIFTTSGFIMQELGDPASLLLCWIVGGVFALSGALCYGELGAMFPRAGGEYVFLRESFGKGVAFLSGWISLVVGFSAPIAAAAIAFATYLLRLLPNIPHVEYACTLFDVKVFVLSHITLTAIAVVVIISLAHYHSLSLGTKIQNILTLFKVGFIICLVAAGFWYGQGETGLVFTAPAVETVFSGRFAVALIFVSFAFSGWNAAAYLGGEIRDPERNIRVSLLAGTLFVIFVYLVLNVLYLYALPAEKMSGVLEVGAESATALFGRNIGQFFAAAIAVGLLSVLSAMIMTGPRVYYAMARDGVFFELFGRVNSLHRTPAHSILLQGGLAALLILTASFDALLLYIGFTLSLSATLTVIGMIRLRFSSPRLNRPYRTFGYPLTPLLFIAGNLWIICFSIASRPITALLGLGTIGAGGVVYSCFRAKGGLARDGEEDCPRVASMVD</sequence>
<feature type="transmembrane region" description="Helical" evidence="5">
    <location>
        <begin position="57"/>
        <end position="81"/>
    </location>
</feature>
<dbReference type="STRING" id="338966.Ppro_1252"/>
<dbReference type="InterPro" id="IPR002293">
    <property type="entry name" value="AA/rel_permease1"/>
</dbReference>
<feature type="transmembrane region" description="Helical" evidence="5">
    <location>
        <begin position="186"/>
        <end position="207"/>
    </location>
</feature>
<protein>
    <submittedName>
        <fullName evidence="6">Amino acid/polyamine/organocation transporter, APC superfamily</fullName>
    </submittedName>
</protein>
<accession>A1ANF3</accession>
<organism evidence="6 7">
    <name type="scientific">Pelobacter propionicus (strain DSM 2379 / NBRC 103807 / OttBd1)</name>
    <dbReference type="NCBI Taxonomy" id="338966"/>
    <lineage>
        <taxon>Bacteria</taxon>
        <taxon>Pseudomonadati</taxon>
        <taxon>Thermodesulfobacteriota</taxon>
        <taxon>Desulfuromonadia</taxon>
        <taxon>Desulfuromonadales</taxon>
        <taxon>Desulfuromonadaceae</taxon>
        <taxon>Pelobacter</taxon>
    </lineage>
</organism>
<feature type="transmembrane region" description="Helical" evidence="5">
    <location>
        <begin position="27"/>
        <end position="51"/>
    </location>
</feature>
<feature type="transmembrane region" description="Helical" evidence="5">
    <location>
        <begin position="260"/>
        <end position="283"/>
    </location>
</feature>
<dbReference type="PANTHER" id="PTHR11785:SF512">
    <property type="entry name" value="SOBREMESA, ISOFORM B"/>
    <property type="match status" value="1"/>
</dbReference>
<dbReference type="PIRSF" id="PIRSF006060">
    <property type="entry name" value="AA_transporter"/>
    <property type="match status" value="1"/>
</dbReference>
<feature type="transmembrane region" description="Helical" evidence="5">
    <location>
        <begin position="152"/>
        <end position="174"/>
    </location>
</feature>
<dbReference type="HOGENOM" id="CLU_007946_3_4_7"/>
<evidence type="ECO:0000256" key="2">
    <source>
        <dbReference type="ARBA" id="ARBA00022692"/>
    </source>
</evidence>
<dbReference type="GO" id="GO:0016020">
    <property type="term" value="C:membrane"/>
    <property type="evidence" value="ECO:0007669"/>
    <property type="project" value="UniProtKB-SubCell"/>
</dbReference>
<feature type="transmembrane region" description="Helical" evidence="5">
    <location>
        <begin position="445"/>
        <end position="462"/>
    </location>
</feature>
<feature type="transmembrane region" description="Helical" evidence="5">
    <location>
        <begin position="102"/>
        <end position="132"/>
    </location>
</feature>
<dbReference type="PANTHER" id="PTHR11785">
    <property type="entry name" value="AMINO ACID TRANSPORTER"/>
    <property type="match status" value="1"/>
</dbReference>
<feature type="transmembrane region" description="Helical" evidence="5">
    <location>
        <begin position="357"/>
        <end position="376"/>
    </location>
</feature>
<evidence type="ECO:0000256" key="3">
    <source>
        <dbReference type="ARBA" id="ARBA00022989"/>
    </source>
</evidence>
<dbReference type="EMBL" id="CP000482">
    <property type="protein sequence ID" value="ABK98873.1"/>
    <property type="molecule type" value="Genomic_DNA"/>
</dbReference>
<evidence type="ECO:0000256" key="1">
    <source>
        <dbReference type="ARBA" id="ARBA00004141"/>
    </source>
</evidence>
<feature type="transmembrane region" description="Helical" evidence="5">
    <location>
        <begin position="311"/>
        <end position="336"/>
    </location>
</feature>
<feature type="transmembrane region" description="Helical" evidence="5">
    <location>
        <begin position="417"/>
        <end position="439"/>
    </location>
</feature>
<keyword evidence="4 5" id="KW-0472">Membrane</keyword>
<name>A1ANF3_PELPD</name>
<evidence type="ECO:0000256" key="4">
    <source>
        <dbReference type="ARBA" id="ARBA00023136"/>
    </source>
</evidence>
<reference evidence="6 7" key="1">
    <citation type="submission" date="2006-10" db="EMBL/GenBank/DDBJ databases">
        <title>Complete sequence of chromosome of Pelobacter propionicus DSM 2379.</title>
        <authorList>
            <consortium name="US DOE Joint Genome Institute"/>
            <person name="Copeland A."/>
            <person name="Lucas S."/>
            <person name="Lapidus A."/>
            <person name="Barry K."/>
            <person name="Detter J.C."/>
            <person name="Glavina del Rio T."/>
            <person name="Hammon N."/>
            <person name="Israni S."/>
            <person name="Dalin E."/>
            <person name="Tice H."/>
            <person name="Pitluck S."/>
            <person name="Saunders E."/>
            <person name="Brettin T."/>
            <person name="Bruce D."/>
            <person name="Han C."/>
            <person name="Tapia R."/>
            <person name="Schmutz J."/>
            <person name="Larimer F."/>
            <person name="Land M."/>
            <person name="Hauser L."/>
            <person name="Kyrpides N."/>
            <person name="Kim E."/>
            <person name="Lovley D."/>
            <person name="Richardson P."/>
        </authorList>
    </citation>
    <scope>NUCLEOTIDE SEQUENCE [LARGE SCALE GENOMIC DNA]</scope>
    <source>
        <strain evidence="7">DSM 2379 / NBRC 103807 / OttBd1</strain>
    </source>
</reference>
<keyword evidence="3 5" id="KW-1133">Transmembrane helix</keyword>
<dbReference type="Pfam" id="PF13520">
    <property type="entry name" value="AA_permease_2"/>
    <property type="match status" value="1"/>
</dbReference>
<evidence type="ECO:0000313" key="6">
    <source>
        <dbReference type="EMBL" id="ABK98873.1"/>
    </source>
</evidence>
<keyword evidence="2 5" id="KW-0812">Transmembrane</keyword>
<dbReference type="eggNOG" id="COG0531">
    <property type="taxonomic scope" value="Bacteria"/>
</dbReference>
<dbReference type="Gene3D" id="1.20.1740.10">
    <property type="entry name" value="Amino acid/polyamine transporter I"/>
    <property type="match status" value="1"/>
</dbReference>
<dbReference type="InterPro" id="IPR050598">
    <property type="entry name" value="AminoAcid_Transporter"/>
</dbReference>
<feature type="transmembrane region" description="Helical" evidence="5">
    <location>
        <begin position="382"/>
        <end position="405"/>
    </location>
</feature>
<gene>
    <name evidence="6" type="ordered locus">Ppro_1252</name>
</gene>
<dbReference type="AlphaFoldDB" id="A1ANF3"/>
<feature type="transmembrane region" description="Helical" evidence="5">
    <location>
        <begin position="227"/>
        <end position="248"/>
    </location>
</feature>
<dbReference type="GO" id="GO:0015179">
    <property type="term" value="F:L-amino acid transmembrane transporter activity"/>
    <property type="evidence" value="ECO:0007669"/>
    <property type="project" value="TreeGrafter"/>
</dbReference>
<keyword evidence="7" id="KW-1185">Reference proteome</keyword>
<evidence type="ECO:0000256" key="5">
    <source>
        <dbReference type="SAM" id="Phobius"/>
    </source>
</evidence>
<comment type="subcellular location">
    <subcellularLocation>
        <location evidence="1">Membrane</location>
        <topology evidence="1">Multi-pass membrane protein</topology>
    </subcellularLocation>
</comment>